<dbReference type="Proteomes" id="UP000070444">
    <property type="component" value="Unassembled WGS sequence"/>
</dbReference>
<keyword evidence="1" id="KW-0732">Signal</keyword>
<dbReference type="EMBL" id="KQ964578">
    <property type="protein sequence ID" value="KXN68396.1"/>
    <property type="molecule type" value="Genomic_DNA"/>
</dbReference>
<evidence type="ECO:0000313" key="2">
    <source>
        <dbReference type="EMBL" id="KXN68396.1"/>
    </source>
</evidence>
<reference evidence="2 3" key="1">
    <citation type="journal article" date="2015" name="Genome Biol. Evol.">
        <title>Phylogenomic analyses indicate that early fungi evolved digesting cell walls of algal ancestors of land plants.</title>
        <authorList>
            <person name="Chang Y."/>
            <person name="Wang S."/>
            <person name="Sekimoto S."/>
            <person name="Aerts A.L."/>
            <person name="Choi C."/>
            <person name="Clum A."/>
            <person name="LaButti K.M."/>
            <person name="Lindquist E.A."/>
            <person name="Yee Ngan C."/>
            <person name="Ohm R.A."/>
            <person name="Salamov A.A."/>
            <person name="Grigoriev I.V."/>
            <person name="Spatafora J.W."/>
            <person name="Berbee M.L."/>
        </authorList>
    </citation>
    <scope>NUCLEOTIDE SEQUENCE [LARGE SCALE GENOMIC DNA]</scope>
    <source>
        <strain evidence="2 3">NRRL 28638</strain>
    </source>
</reference>
<dbReference type="AlphaFoldDB" id="A0A137P001"/>
<proteinExistence type="predicted"/>
<keyword evidence="3" id="KW-1185">Reference proteome</keyword>
<feature type="signal peptide" evidence="1">
    <location>
        <begin position="1"/>
        <end position="18"/>
    </location>
</feature>
<accession>A0A137P001</accession>
<organism evidence="2 3">
    <name type="scientific">Conidiobolus coronatus (strain ATCC 28846 / CBS 209.66 / NRRL 28638)</name>
    <name type="common">Delacroixia coronata</name>
    <dbReference type="NCBI Taxonomy" id="796925"/>
    <lineage>
        <taxon>Eukaryota</taxon>
        <taxon>Fungi</taxon>
        <taxon>Fungi incertae sedis</taxon>
        <taxon>Zoopagomycota</taxon>
        <taxon>Entomophthoromycotina</taxon>
        <taxon>Entomophthoromycetes</taxon>
        <taxon>Entomophthorales</taxon>
        <taxon>Ancylistaceae</taxon>
        <taxon>Conidiobolus</taxon>
    </lineage>
</organism>
<name>A0A137P001_CONC2</name>
<feature type="chain" id="PRO_5007294297" evidence="1">
    <location>
        <begin position="19"/>
        <end position="174"/>
    </location>
</feature>
<evidence type="ECO:0000313" key="3">
    <source>
        <dbReference type="Proteomes" id="UP000070444"/>
    </source>
</evidence>
<evidence type="ECO:0000256" key="1">
    <source>
        <dbReference type="SAM" id="SignalP"/>
    </source>
</evidence>
<protein>
    <submittedName>
        <fullName evidence="2">Uncharacterized protein</fullName>
    </submittedName>
</protein>
<sequence>MKLNSVLIYSLLIVGEYAQRKEGSSKSPGRRATPKKKKIPESYHHAENIALRYLGKGLNYVLSNVQGFINNVDDQPEGPFKDMLSKLTNTLDSDDIPEAISPVLNFVKDIKPSTLDPDSEDFNPMLRAQMKLLIRVVKGKLGDETVDGLFKEIDKYPDMVKLMKKHVNNEKDEL</sequence>
<gene>
    <name evidence="2" type="ORF">CONCODRAFT_9362</name>
</gene>